<keyword evidence="2" id="KW-1185">Reference proteome</keyword>
<sequence>MEIKNSSYLASANLGNIEAMFQVGMSENIHETLNGIKKRTDKDIGTENYKLNCSLDENVQHMTVLGFEFYNYEEIRLPILSKLGWSS</sequence>
<organism evidence="1 2">
    <name type="scientific">Ambispora gerdemannii</name>
    <dbReference type="NCBI Taxonomy" id="144530"/>
    <lineage>
        <taxon>Eukaryota</taxon>
        <taxon>Fungi</taxon>
        <taxon>Fungi incertae sedis</taxon>
        <taxon>Mucoromycota</taxon>
        <taxon>Glomeromycotina</taxon>
        <taxon>Glomeromycetes</taxon>
        <taxon>Archaeosporales</taxon>
        <taxon>Ambisporaceae</taxon>
        <taxon>Ambispora</taxon>
    </lineage>
</organism>
<protein>
    <submittedName>
        <fullName evidence="1">9028_t:CDS:1</fullName>
    </submittedName>
</protein>
<proteinExistence type="predicted"/>
<reference evidence="1" key="1">
    <citation type="submission" date="2021-06" db="EMBL/GenBank/DDBJ databases">
        <authorList>
            <person name="Kallberg Y."/>
            <person name="Tangrot J."/>
            <person name="Rosling A."/>
        </authorList>
    </citation>
    <scope>NUCLEOTIDE SEQUENCE</scope>
    <source>
        <strain evidence="1">MT106</strain>
    </source>
</reference>
<evidence type="ECO:0000313" key="1">
    <source>
        <dbReference type="EMBL" id="CAG8477080.1"/>
    </source>
</evidence>
<dbReference type="AlphaFoldDB" id="A0A9N8Z8U6"/>
<dbReference type="Proteomes" id="UP000789831">
    <property type="component" value="Unassembled WGS sequence"/>
</dbReference>
<comment type="caution">
    <text evidence="1">The sequence shown here is derived from an EMBL/GenBank/DDBJ whole genome shotgun (WGS) entry which is preliminary data.</text>
</comment>
<name>A0A9N8Z8U6_9GLOM</name>
<accession>A0A9N8Z8U6</accession>
<dbReference type="EMBL" id="CAJVPL010000274">
    <property type="protein sequence ID" value="CAG8477080.1"/>
    <property type="molecule type" value="Genomic_DNA"/>
</dbReference>
<evidence type="ECO:0000313" key="2">
    <source>
        <dbReference type="Proteomes" id="UP000789831"/>
    </source>
</evidence>
<gene>
    <name evidence="1" type="ORF">AGERDE_LOCUS3036</name>
</gene>